<feature type="region of interest" description="Disordered" evidence="9">
    <location>
        <begin position="1"/>
        <end position="42"/>
    </location>
</feature>
<evidence type="ECO:0000256" key="9">
    <source>
        <dbReference type="SAM" id="MobiDB-lite"/>
    </source>
</evidence>
<dbReference type="Gene3D" id="3.30.1440.10">
    <property type="match status" value="1"/>
</dbReference>
<evidence type="ECO:0000256" key="4">
    <source>
        <dbReference type="ARBA" id="ARBA00022884"/>
    </source>
</evidence>
<accession>A0A6I6MQF4</accession>
<dbReference type="InterPro" id="IPR020930">
    <property type="entry name" value="Ribosomal_uL5_bac-type"/>
</dbReference>
<evidence type="ECO:0000256" key="6">
    <source>
        <dbReference type="ARBA" id="ARBA00023274"/>
    </source>
</evidence>
<keyword evidence="2 8" id="KW-0820">tRNA-binding</keyword>
<keyword evidence="3 8" id="KW-0699">rRNA-binding</keyword>
<dbReference type="Pfam" id="PF00281">
    <property type="entry name" value="Ribosomal_L5"/>
    <property type="match status" value="1"/>
</dbReference>
<organism evidence="12 13">
    <name type="scientific">Terricaulis silvestris</name>
    <dbReference type="NCBI Taxonomy" id="2686094"/>
    <lineage>
        <taxon>Bacteria</taxon>
        <taxon>Pseudomonadati</taxon>
        <taxon>Pseudomonadota</taxon>
        <taxon>Alphaproteobacteria</taxon>
        <taxon>Caulobacterales</taxon>
        <taxon>Caulobacteraceae</taxon>
        <taxon>Terricaulis</taxon>
    </lineage>
</organism>
<dbReference type="HAMAP" id="MF_01333_B">
    <property type="entry name" value="Ribosomal_uL5_B"/>
    <property type="match status" value="1"/>
</dbReference>
<dbReference type="PROSITE" id="PS00358">
    <property type="entry name" value="RIBOSOMAL_L5"/>
    <property type="match status" value="1"/>
</dbReference>
<comment type="similarity">
    <text evidence="1 8">Belongs to the universal ribosomal protein uL5 family.</text>
</comment>
<dbReference type="FunFam" id="3.30.1440.10:FF:000001">
    <property type="entry name" value="50S ribosomal protein L5"/>
    <property type="match status" value="1"/>
</dbReference>
<evidence type="ECO:0000313" key="13">
    <source>
        <dbReference type="Proteomes" id="UP000431269"/>
    </source>
</evidence>
<evidence type="ECO:0000256" key="8">
    <source>
        <dbReference type="HAMAP-Rule" id="MF_01333"/>
    </source>
</evidence>
<keyword evidence="6 8" id="KW-0687">Ribonucleoprotein</keyword>
<evidence type="ECO:0000256" key="5">
    <source>
        <dbReference type="ARBA" id="ARBA00022980"/>
    </source>
</evidence>
<dbReference type="InterPro" id="IPR031309">
    <property type="entry name" value="Ribosomal_uL5_C"/>
</dbReference>
<name>A0A6I6MQF4_9CAUL</name>
<evidence type="ECO:0000256" key="7">
    <source>
        <dbReference type="ARBA" id="ARBA00035245"/>
    </source>
</evidence>
<comment type="subunit">
    <text evidence="8">Part of the 50S ribosomal subunit; part of the 5S rRNA/L5/L18/L25 subcomplex. Contacts the 5S rRNA and the P site tRNA. Forms a bridge to the 30S subunit in the 70S ribosome.</text>
</comment>
<protein>
    <recommendedName>
        <fullName evidence="7 8">Large ribosomal subunit protein uL5</fullName>
    </recommendedName>
</protein>
<keyword evidence="5 8" id="KW-0689">Ribosomal protein</keyword>
<feature type="compositionally biased region" description="Basic and acidic residues" evidence="9">
    <location>
        <begin position="17"/>
        <end position="28"/>
    </location>
</feature>
<dbReference type="InterPro" id="IPR002132">
    <property type="entry name" value="Ribosomal_uL5"/>
</dbReference>
<dbReference type="GO" id="GO:0003735">
    <property type="term" value="F:structural constituent of ribosome"/>
    <property type="evidence" value="ECO:0007669"/>
    <property type="project" value="InterPro"/>
</dbReference>
<dbReference type="Pfam" id="PF00673">
    <property type="entry name" value="Ribosomal_L5_C"/>
    <property type="match status" value="1"/>
</dbReference>
<gene>
    <name evidence="8 12" type="primary">rplE</name>
    <name evidence="12" type="ORF">DSM104635_01857</name>
</gene>
<feature type="domain" description="Large ribosomal subunit protein uL5 C-terminal" evidence="11">
    <location>
        <begin position="127"/>
        <end position="219"/>
    </location>
</feature>
<dbReference type="AlphaFoldDB" id="A0A6I6MQF4"/>
<dbReference type="SUPFAM" id="SSF55282">
    <property type="entry name" value="RL5-like"/>
    <property type="match status" value="1"/>
</dbReference>
<keyword evidence="13" id="KW-1185">Reference proteome</keyword>
<evidence type="ECO:0000256" key="3">
    <source>
        <dbReference type="ARBA" id="ARBA00022730"/>
    </source>
</evidence>
<comment type="function">
    <text evidence="8">This is 1 of the proteins that bind and probably mediate the attachment of the 5S RNA into the large ribosomal subunit, where it forms part of the central protuberance. In the 70S ribosome it contacts protein S13 of the 30S subunit (bridge B1b), connecting the 2 subunits; this bridge is implicated in subunit movement. Contacts the P site tRNA; the 5S rRNA and some of its associated proteins might help stabilize positioning of ribosome-bound tRNAs.</text>
</comment>
<evidence type="ECO:0000256" key="2">
    <source>
        <dbReference type="ARBA" id="ARBA00022555"/>
    </source>
</evidence>
<dbReference type="GO" id="GO:0000049">
    <property type="term" value="F:tRNA binding"/>
    <property type="evidence" value="ECO:0007669"/>
    <property type="project" value="UniProtKB-UniRule"/>
</dbReference>
<reference evidence="13" key="1">
    <citation type="submission" date="2019-12" db="EMBL/GenBank/DDBJ databases">
        <title>Complete genome of Terracaulis silvestris 0127_4.</title>
        <authorList>
            <person name="Vieira S."/>
            <person name="Riedel T."/>
            <person name="Sproer C."/>
            <person name="Pascual J."/>
            <person name="Boedeker C."/>
            <person name="Overmann J."/>
        </authorList>
    </citation>
    <scope>NUCLEOTIDE SEQUENCE [LARGE SCALE GENOMIC DNA]</scope>
    <source>
        <strain evidence="13">0127_4</strain>
    </source>
</reference>
<dbReference type="NCBIfam" id="NF000585">
    <property type="entry name" value="PRK00010.1"/>
    <property type="match status" value="1"/>
</dbReference>
<dbReference type="EMBL" id="CP047045">
    <property type="protein sequence ID" value="QGZ95017.1"/>
    <property type="molecule type" value="Genomic_DNA"/>
</dbReference>
<dbReference type="InterPro" id="IPR020929">
    <property type="entry name" value="Ribosomal_uL5_CS"/>
</dbReference>
<dbReference type="InterPro" id="IPR031310">
    <property type="entry name" value="Ribosomal_uL5_N"/>
</dbReference>
<dbReference type="GO" id="GO:0005840">
    <property type="term" value="C:ribosome"/>
    <property type="evidence" value="ECO:0007669"/>
    <property type="project" value="UniProtKB-KW"/>
</dbReference>
<evidence type="ECO:0000256" key="1">
    <source>
        <dbReference type="ARBA" id="ARBA00008553"/>
    </source>
</evidence>
<evidence type="ECO:0000259" key="10">
    <source>
        <dbReference type="Pfam" id="PF00281"/>
    </source>
</evidence>
<keyword evidence="4 8" id="KW-0694">RNA-binding</keyword>
<dbReference type="PANTHER" id="PTHR11994">
    <property type="entry name" value="60S RIBOSOMAL PROTEIN L11-RELATED"/>
    <property type="match status" value="1"/>
</dbReference>
<proteinExistence type="inferred from homology"/>
<evidence type="ECO:0000259" key="11">
    <source>
        <dbReference type="Pfam" id="PF00673"/>
    </source>
</evidence>
<sequence>MSKDPKEAQKLANIAAKAERKAAADKKAAAPKKARTPKPADYTPRMKQRYTAEIRAKLKEEFKYTNPMQIPRLEKIVINMGVGEATADSKKLTSAMEALTAIAGQKPVATKAKKSIAAFKLREGMLVGAKVTLRKDQMYEFLDRLVTIALPRVKDFRGLNGKSFDGRGNYALGVKEHIVFPEINYDQIDQVWGMDIVVCTTARSDAEAKALLKEFDFPFRN</sequence>
<dbReference type="InterPro" id="IPR022803">
    <property type="entry name" value="Ribosomal_uL5_dom_sf"/>
</dbReference>
<dbReference type="KEGG" id="tsv:DSM104635_01857"/>
<dbReference type="GO" id="GO:0006412">
    <property type="term" value="P:translation"/>
    <property type="evidence" value="ECO:0007669"/>
    <property type="project" value="UniProtKB-UniRule"/>
</dbReference>
<dbReference type="GO" id="GO:0019843">
    <property type="term" value="F:rRNA binding"/>
    <property type="evidence" value="ECO:0007669"/>
    <property type="project" value="UniProtKB-UniRule"/>
</dbReference>
<dbReference type="GO" id="GO:1990904">
    <property type="term" value="C:ribonucleoprotein complex"/>
    <property type="evidence" value="ECO:0007669"/>
    <property type="project" value="UniProtKB-KW"/>
</dbReference>
<evidence type="ECO:0000313" key="12">
    <source>
        <dbReference type="EMBL" id="QGZ95017.1"/>
    </source>
</evidence>
<dbReference type="Proteomes" id="UP000431269">
    <property type="component" value="Chromosome"/>
</dbReference>
<feature type="domain" description="Large ribosomal subunit protein uL5 N-terminal" evidence="10">
    <location>
        <begin position="66"/>
        <end position="122"/>
    </location>
</feature>